<evidence type="ECO:0000256" key="1">
    <source>
        <dbReference type="HAMAP-Rule" id="MF_02066"/>
    </source>
</evidence>
<feature type="repeat" description="TPR" evidence="2">
    <location>
        <begin position="235"/>
        <end position="268"/>
    </location>
</feature>
<comment type="similarity">
    <text evidence="1">Belongs to the CpoB family.</text>
</comment>
<sequence length="323" mass="35045" precursor="true">MLRRLIALFAFVTALAGPAAAQDAAEAIVRLNRLENQFRQMSGQLEQLQHENQVVKEQLRRFQEDVEYRFQEGRGGKAPPAATPSRPAPAPAQPQRRSDVFDPSEAPGAPGAPRPLGTTPPSAPLTADAGQPLPLPGNRGAQVPGQQLSGIGELIEEEEGAMDAAPLDINPSGRTAAIPSTVPVPRGPSVAATSIGDPRADFETAYGYFAQQRYDDAEMAFRRFLQSNPRDKLVPEAAYWLGETYLQRNRYREAAEQFLNVSTEHPNAARAPEALLKLGVSLNGLGARDRACAVFAELDRKYPQASAAVRQASEREQRRSKCG</sequence>
<dbReference type="Pfam" id="PF13432">
    <property type="entry name" value="TPR_16"/>
    <property type="match status" value="1"/>
</dbReference>
<dbReference type="InterPro" id="IPR034706">
    <property type="entry name" value="CpoB"/>
</dbReference>
<dbReference type="KEGG" id="mico:GDR74_04170"/>
<dbReference type="PROSITE" id="PS50005">
    <property type="entry name" value="TPR"/>
    <property type="match status" value="2"/>
</dbReference>
<feature type="chain" id="PRO_5029077936" description="Cell division coordinator CpoB" evidence="1">
    <location>
        <begin position="22"/>
        <end position="323"/>
    </location>
</feature>
<name>A0A5P9JUM1_9HYPH</name>
<keyword evidence="5" id="KW-1185">Reference proteome</keyword>
<dbReference type="GO" id="GO:0043093">
    <property type="term" value="P:FtsZ-dependent cytokinesis"/>
    <property type="evidence" value="ECO:0007669"/>
    <property type="project" value="UniProtKB-UniRule"/>
</dbReference>
<comment type="subcellular location">
    <subcellularLocation>
        <location evidence="1">Periplasm</location>
    </subcellularLocation>
</comment>
<dbReference type="Gene3D" id="1.25.40.10">
    <property type="entry name" value="Tetratricopeptide repeat domain"/>
    <property type="match status" value="1"/>
</dbReference>
<organism evidence="4 5">
    <name type="scientific">Microvirga thermotolerans</name>
    <dbReference type="NCBI Taxonomy" id="2651334"/>
    <lineage>
        <taxon>Bacteria</taxon>
        <taxon>Pseudomonadati</taxon>
        <taxon>Pseudomonadota</taxon>
        <taxon>Alphaproteobacteria</taxon>
        <taxon>Hyphomicrobiales</taxon>
        <taxon>Methylobacteriaceae</taxon>
        <taxon>Microvirga</taxon>
    </lineage>
</organism>
<gene>
    <name evidence="4" type="primary">ybgF</name>
    <name evidence="1" type="synonym">cpoB</name>
    <name evidence="4" type="ORF">GDR74_04170</name>
</gene>
<evidence type="ECO:0000256" key="3">
    <source>
        <dbReference type="SAM" id="MobiDB-lite"/>
    </source>
</evidence>
<protein>
    <recommendedName>
        <fullName evidence="1">Cell division coordinator CpoB</fullName>
    </recommendedName>
</protein>
<dbReference type="NCBIfam" id="TIGR02795">
    <property type="entry name" value="tol_pal_ybgF"/>
    <property type="match status" value="1"/>
</dbReference>
<evidence type="ECO:0000313" key="4">
    <source>
        <dbReference type="EMBL" id="QFU15478.1"/>
    </source>
</evidence>
<dbReference type="SUPFAM" id="SSF48452">
    <property type="entry name" value="TPR-like"/>
    <property type="match status" value="1"/>
</dbReference>
<dbReference type="InterPro" id="IPR019734">
    <property type="entry name" value="TPR_rpt"/>
</dbReference>
<evidence type="ECO:0000256" key="2">
    <source>
        <dbReference type="PROSITE-ProRule" id="PRU00339"/>
    </source>
</evidence>
<feature type="coiled-coil region" evidence="1">
    <location>
        <begin position="24"/>
        <end position="65"/>
    </location>
</feature>
<keyword evidence="1" id="KW-0574">Periplasm</keyword>
<dbReference type="HAMAP" id="MF_02066">
    <property type="entry name" value="CpoB"/>
    <property type="match status" value="1"/>
</dbReference>
<comment type="function">
    <text evidence="1">Mediates coordination of peptidoglycan synthesis and outer membrane constriction during cell division.</text>
</comment>
<reference evidence="4 5" key="1">
    <citation type="submission" date="2019-10" db="EMBL/GenBank/DDBJ databases">
        <title>Isolation, Identification of Microvirga thermotolerans HR1, a novel thermophilic bacterium and Comparative Genomics of the genus Microvirga.</title>
        <authorList>
            <person name="Li J."/>
            <person name="Zhang W."/>
            <person name="Lin M."/>
            <person name="Wang J."/>
        </authorList>
    </citation>
    <scope>NUCLEOTIDE SEQUENCE [LARGE SCALE GENOMIC DNA]</scope>
    <source>
        <strain evidence="4 5">HR1</strain>
    </source>
</reference>
<dbReference type="InterPro" id="IPR014162">
    <property type="entry name" value="CpoB_C"/>
</dbReference>
<dbReference type="Pfam" id="PF13174">
    <property type="entry name" value="TPR_6"/>
    <property type="match status" value="1"/>
</dbReference>
<feature type="compositionally biased region" description="Low complexity" evidence="3">
    <location>
        <begin position="106"/>
        <end position="120"/>
    </location>
</feature>
<dbReference type="EMBL" id="CP045423">
    <property type="protein sequence ID" value="QFU15478.1"/>
    <property type="molecule type" value="Genomic_DNA"/>
</dbReference>
<keyword evidence="2" id="KW-0802">TPR repeat</keyword>
<feature type="repeat" description="TPR" evidence="2">
    <location>
        <begin position="198"/>
        <end position="231"/>
    </location>
</feature>
<accession>A0A5P9JUM1</accession>
<keyword evidence="1" id="KW-0175">Coiled coil</keyword>
<dbReference type="Proteomes" id="UP000325614">
    <property type="component" value="Chromosome"/>
</dbReference>
<feature type="region of interest" description="Disordered" evidence="3">
    <location>
        <begin position="70"/>
        <end position="145"/>
    </location>
</feature>
<proteinExistence type="inferred from homology"/>
<evidence type="ECO:0000313" key="5">
    <source>
        <dbReference type="Proteomes" id="UP000325614"/>
    </source>
</evidence>
<dbReference type="GO" id="GO:0030288">
    <property type="term" value="C:outer membrane-bounded periplasmic space"/>
    <property type="evidence" value="ECO:0007669"/>
    <property type="project" value="UniProtKB-UniRule"/>
</dbReference>
<keyword evidence="1" id="KW-0132">Cell division</keyword>
<dbReference type="AlphaFoldDB" id="A0A5P9JUM1"/>
<dbReference type="RefSeq" id="WP_152585123.1">
    <property type="nucleotide sequence ID" value="NZ_CP045423.1"/>
</dbReference>
<dbReference type="InterPro" id="IPR011990">
    <property type="entry name" value="TPR-like_helical_dom_sf"/>
</dbReference>
<feature type="signal peptide" evidence="1">
    <location>
        <begin position="1"/>
        <end position="21"/>
    </location>
</feature>
<keyword evidence="1" id="KW-0131">Cell cycle</keyword>
<keyword evidence="1" id="KW-0732">Signal</keyword>